<keyword evidence="6" id="KW-0255">Endonuclease</keyword>
<dbReference type="FunFam" id="3.40.50.10890:FF:000001">
    <property type="entry name" value="Cleavage and polyadenylation specificity factor subunit 3"/>
    <property type="match status" value="1"/>
</dbReference>
<keyword evidence="8" id="KW-0539">Nucleus</keyword>
<dbReference type="AlphaFoldDB" id="A0A371CG28"/>
<dbReference type="Gene3D" id="3.60.15.10">
    <property type="entry name" value="Ribonuclease Z/Hydroxyacylglutathione hydrolase-like"/>
    <property type="match status" value="1"/>
</dbReference>
<feature type="domain" description="Beta-Casp" evidence="14">
    <location>
        <begin position="250"/>
        <end position="373"/>
    </location>
</feature>
<feature type="domain" description="Metallo-beta-lactamase" evidence="13">
    <location>
        <begin position="27"/>
        <end position="231"/>
    </location>
</feature>
<proteinExistence type="inferred from homology"/>
<evidence type="ECO:0000256" key="11">
    <source>
        <dbReference type="ARBA" id="ARBA00075008"/>
    </source>
</evidence>
<dbReference type="InterPro" id="IPR001279">
    <property type="entry name" value="Metallo-B-lactamas"/>
</dbReference>
<dbReference type="EMBL" id="KZ857324">
    <property type="protein sequence ID" value="RDW29255.1"/>
    <property type="molecule type" value="Genomic_DNA"/>
</dbReference>
<dbReference type="GO" id="GO:0006397">
    <property type="term" value="P:mRNA processing"/>
    <property type="evidence" value="ECO:0007669"/>
    <property type="project" value="UniProtKB-KW"/>
</dbReference>
<dbReference type="Pfam" id="PF16661">
    <property type="entry name" value="Lactamase_B_6"/>
    <property type="match status" value="1"/>
</dbReference>
<dbReference type="InterPro" id="IPR011108">
    <property type="entry name" value="RMMBL"/>
</dbReference>
<evidence type="ECO:0000259" key="15">
    <source>
        <dbReference type="SMART" id="SM01098"/>
    </source>
</evidence>
<evidence type="ECO:0000256" key="4">
    <source>
        <dbReference type="ARBA" id="ARBA00022664"/>
    </source>
</evidence>
<dbReference type="PANTHER" id="PTHR11203:SF11">
    <property type="entry name" value="CLEAVAGE AND POLYADENYLATION SPECIFICITY FACTOR SUBUNIT 3"/>
    <property type="match status" value="1"/>
</dbReference>
<dbReference type="Proteomes" id="UP000256601">
    <property type="component" value="Unassembled WGS sequence"/>
</dbReference>
<organism evidence="16 17">
    <name type="scientific">Yarrowia lipolytica</name>
    <name type="common">Candida lipolytica</name>
    <dbReference type="NCBI Taxonomy" id="4952"/>
    <lineage>
        <taxon>Eukaryota</taxon>
        <taxon>Fungi</taxon>
        <taxon>Dikarya</taxon>
        <taxon>Ascomycota</taxon>
        <taxon>Saccharomycotina</taxon>
        <taxon>Dipodascomycetes</taxon>
        <taxon>Dipodascales</taxon>
        <taxon>Dipodascales incertae sedis</taxon>
        <taxon>Yarrowia</taxon>
    </lineage>
</organism>
<evidence type="ECO:0000259" key="13">
    <source>
        <dbReference type="SMART" id="SM00849"/>
    </source>
</evidence>
<dbReference type="Pfam" id="PF10996">
    <property type="entry name" value="Beta-Casp"/>
    <property type="match status" value="1"/>
</dbReference>
<dbReference type="InterPro" id="IPR022712">
    <property type="entry name" value="Beta_Casp"/>
</dbReference>
<dbReference type="SUPFAM" id="SSF56281">
    <property type="entry name" value="Metallo-hydrolase/oxidoreductase"/>
    <property type="match status" value="1"/>
</dbReference>
<evidence type="ECO:0000256" key="2">
    <source>
        <dbReference type="ARBA" id="ARBA00010624"/>
    </source>
</evidence>
<dbReference type="SMART" id="SM00849">
    <property type="entry name" value="Lactamase_B"/>
    <property type="match status" value="1"/>
</dbReference>
<feature type="compositionally biased region" description="Basic and acidic residues" evidence="12">
    <location>
        <begin position="584"/>
        <end position="608"/>
    </location>
</feature>
<dbReference type="Pfam" id="PF11718">
    <property type="entry name" value="CPSF73-100_C"/>
    <property type="match status" value="1"/>
</dbReference>
<protein>
    <recommendedName>
        <fullName evidence="3">Endoribonuclease YSH1</fullName>
    </recommendedName>
    <alternativeName>
        <fullName evidence="10">Endoribonuclease ysh1</fullName>
    </alternativeName>
    <alternativeName>
        <fullName evidence="9 11">mRNA 3'-end-processing protein YSH1</fullName>
    </alternativeName>
</protein>
<comment type="subcellular location">
    <subcellularLocation>
        <location evidence="1">Nucleus</location>
    </subcellularLocation>
</comment>
<feature type="region of interest" description="Disordered" evidence="12">
    <location>
        <begin position="780"/>
        <end position="805"/>
    </location>
</feature>
<dbReference type="VEuPathDB" id="FungiDB:YALI0_F03817g"/>
<evidence type="ECO:0000313" key="17">
    <source>
        <dbReference type="Proteomes" id="UP000256601"/>
    </source>
</evidence>
<dbReference type="GO" id="GO:0003723">
    <property type="term" value="F:RNA binding"/>
    <property type="evidence" value="ECO:0007669"/>
    <property type="project" value="TreeGrafter"/>
</dbReference>
<dbReference type="InterPro" id="IPR036866">
    <property type="entry name" value="RibonucZ/Hydroxyglut_hydro"/>
</dbReference>
<evidence type="ECO:0000256" key="7">
    <source>
        <dbReference type="ARBA" id="ARBA00022801"/>
    </source>
</evidence>
<keyword evidence="5" id="KW-0540">Nuclease</keyword>
<name>A0A371CG28_YARLL</name>
<feature type="domain" description="Pre-mRNA 3'-end-processing endonuclease polyadenylation factor C-term" evidence="15">
    <location>
        <begin position="487"/>
        <end position="759"/>
    </location>
</feature>
<dbReference type="InterPro" id="IPR050698">
    <property type="entry name" value="MBL"/>
</dbReference>
<dbReference type="GO" id="GO:0004521">
    <property type="term" value="F:RNA endonuclease activity"/>
    <property type="evidence" value="ECO:0007669"/>
    <property type="project" value="TreeGrafter"/>
</dbReference>
<comment type="similarity">
    <text evidence="2">Belongs to the metallo-beta-lactamase superfamily. RNA-metabolizing metallo-beta-lactamase-like family. CPSF2/YSH1 subfamily.</text>
</comment>
<dbReference type="GO" id="GO:0004534">
    <property type="term" value="F:5'-3' RNA exonuclease activity"/>
    <property type="evidence" value="ECO:0007669"/>
    <property type="project" value="TreeGrafter"/>
</dbReference>
<dbReference type="CDD" id="cd16292">
    <property type="entry name" value="CPSF3-like_MBL-fold"/>
    <property type="match status" value="1"/>
</dbReference>
<evidence type="ECO:0000256" key="3">
    <source>
        <dbReference type="ARBA" id="ARBA00018311"/>
    </source>
</evidence>
<feature type="compositionally biased region" description="Acidic residues" evidence="12">
    <location>
        <begin position="561"/>
        <end position="570"/>
    </location>
</feature>
<dbReference type="SMART" id="SM01098">
    <property type="entry name" value="CPSF73-100_C"/>
    <property type="match status" value="1"/>
</dbReference>
<evidence type="ECO:0000313" key="16">
    <source>
        <dbReference type="EMBL" id="RDW29255.1"/>
    </source>
</evidence>
<evidence type="ECO:0000256" key="5">
    <source>
        <dbReference type="ARBA" id="ARBA00022722"/>
    </source>
</evidence>
<dbReference type="FunFam" id="3.60.15.10:FF:000001">
    <property type="entry name" value="Cleavage and polyadenylation specificity factor"/>
    <property type="match status" value="1"/>
</dbReference>
<evidence type="ECO:0000256" key="8">
    <source>
        <dbReference type="ARBA" id="ARBA00023242"/>
    </source>
</evidence>
<dbReference type="VEuPathDB" id="FungiDB:YALI1_F05624g"/>
<dbReference type="InterPro" id="IPR021718">
    <property type="entry name" value="CPSF73-100_C"/>
</dbReference>
<sequence>MAEKRESQTDDSDTFSFVALGGGREVGRSCHVISFKGKTIMLDAGVHPAHSGLASLPFYDEFDLSTIDILLISHFHLDHAASLPYVMQKTNFKGRVFMTHPTKGIYRWLLSDFVRVTSGAESDPDLYSEADLTASFNKIETIDYHSTMEVNGVKFTAYHAGHVLGAAMYTIEVGGVKVLFTGDYSREEDRHLNQAEVPPMKPDILICESTYGTGTHLPRLEREQRLTGLIHSTLDKGGKCLLPVFALGRAQEILLILDEYWEAHPDLQEFSIYYASALAKKCIAVYQTYINMMNDNIRRRFRDQKTNPFRFKYIKNIKNLDRFDDMGPCVMVASPGMLQSGVSRSLLERWAPDPKNTLILTGYSVEGTMAKQIINEPNEIPSAQNPDLKVPRRLAVEELSFAAHVDFQQNSEFIDLVDSKNIILVHGELNNMQRLKAALLAKYRGLKNSPREKTIYNPRNCEEVELAFKGVKVAKTVGKMAEEKPHVGQIISGVVVQKDFNYGLMGVADLREHVGLSTSSVLERQTVTVNAGVDLVKYHLEQMFGYVEMRETENVKIEEMEDDVAEEEEDKEVKQEVEDVTMEGEVKDETAEEVKKEEEVVEEFKQEVEGDSDTSVGTTFVVMNSVTVKHTPTSCTIEWVGSCLNDSIADAVLAILLTVDNSRASVKMSSKQCAHSHGHEDGHSNSSLDERVLQLSSILKAQFGDSYIVSEDGKSANIKIDAMEATISFSDLSVTGSPPPLVQRVQVAVDRAISLVAPLAQKLSAVDLVEGFKAIENVKDREENGEVKAEDEEKVKAEEKVKEEE</sequence>
<dbReference type="Pfam" id="PF07521">
    <property type="entry name" value="RMMBL"/>
    <property type="match status" value="1"/>
</dbReference>
<evidence type="ECO:0000256" key="9">
    <source>
        <dbReference type="ARBA" id="ARBA00032592"/>
    </source>
</evidence>
<evidence type="ECO:0000256" key="1">
    <source>
        <dbReference type="ARBA" id="ARBA00004123"/>
    </source>
</evidence>
<dbReference type="Gene3D" id="3.40.50.10890">
    <property type="match status" value="1"/>
</dbReference>
<dbReference type="GO" id="GO:0005847">
    <property type="term" value="C:mRNA cleavage and polyadenylation specificity factor complex"/>
    <property type="evidence" value="ECO:0007669"/>
    <property type="project" value="TreeGrafter"/>
</dbReference>
<evidence type="ECO:0000256" key="6">
    <source>
        <dbReference type="ARBA" id="ARBA00022759"/>
    </source>
</evidence>
<accession>A0A371CG28</accession>
<evidence type="ECO:0000259" key="14">
    <source>
        <dbReference type="SMART" id="SM01027"/>
    </source>
</evidence>
<reference evidence="16 17" key="1">
    <citation type="submission" date="2018-07" db="EMBL/GenBank/DDBJ databases">
        <title>Draft Genome Assemblies for Five Robust Yarrowia lipolytica Strains Exhibiting High Lipid Production and Pentose Sugar Utilization and Sugar Alcohol Secretion from Undetoxified Lignocellulosic Biomass Hydrolysates.</title>
        <authorList>
            <consortium name="DOE Joint Genome Institute"/>
            <person name="Walker C."/>
            <person name="Ryu S."/>
            <person name="Na H."/>
            <person name="Zane M."/>
            <person name="LaButti K."/>
            <person name="Lipzen A."/>
            <person name="Haridas S."/>
            <person name="Barry K."/>
            <person name="Grigoriev I.V."/>
            <person name="Quarterman J."/>
            <person name="Slininger P."/>
            <person name="Dien B."/>
            <person name="Trinh C.T."/>
        </authorList>
    </citation>
    <scope>NUCLEOTIDE SEQUENCE [LARGE SCALE GENOMIC DNA]</scope>
    <source>
        <strain evidence="16 17">YB392</strain>
    </source>
</reference>
<keyword evidence="7" id="KW-0378">Hydrolase</keyword>
<keyword evidence="4" id="KW-0507">mRNA processing</keyword>
<gene>
    <name evidence="16" type="ORF">B0I71DRAFT_126261</name>
</gene>
<dbReference type="PANTHER" id="PTHR11203">
    <property type="entry name" value="CLEAVAGE AND POLYADENYLATION SPECIFICITY FACTOR FAMILY MEMBER"/>
    <property type="match status" value="1"/>
</dbReference>
<evidence type="ECO:0000256" key="10">
    <source>
        <dbReference type="ARBA" id="ARBA00069466"/>
    </source>
</evidence>
<dbReference type="SMART" id="SM01027">
    <property type="entry name" value="Beta-Casp"/>
    <property type="match status" value="1"/>
</dbReference>
<evidence type="ECO:0000256" key="12">
    <source>
        <dbReference type="SAM" id="MobiDB-lite"/>
    </source>
</evidence>
<feature type="region of interest" description="Disordered" evidence="12">
    <location>
        <begin position="561"/>
        <end position="609"/>
    </location>
</feature>